<evidence type="ECO:0000313" key="7">
    <source>
        <dbReference type="EMBL" id="HGW94244.1"/>
    </source>
</evidence>
<feature type="transmembrane region" description="Helical" evidence="6">
    <location>
        <begin position="122"/>
        <end position="147"/>
    </location>
</feature>
<keyword evidence="2" id="KW-1003">Cell membrane</keyword>
<feature type="transmembrane region" description="Helical" evidence="6">
    <location>
        <begin position="248"/>
        <end position="274"/>
    </location>
</feature>
<name>A0A832H256_9CYAN</name>
<keyword evidence="5 6" id="KW-0472">Membrane</keyword>
<feature type="transmembrane region" description="Helical" evidence="6">
    <location>
        <begin position="159"/>
        <end position="177"/>
    </location>
</feature>
<accession>A0A832H256</accession>
<dbReference type="Pfam" id="PF02653">
    <property type="entry name" value="BPD_transp_2"/>
    <property type="match status" value="1"/>
</dbReference>
<feature type="transmembrane region" description="Helical" evidence="6">
    <location>
        <begin position="307"/>
        <end position="326"/>
    </location>
</feature>
<gene>
    <name evidence="7" type="ORF">ENR47_08190</name>
</gene>
<evidence type="ECO:0000256" key="3">
    <source>
        <dbReference type="ARBA" id="ARBA00022692"/>
    </source>
</evidence>
<sequence length="380" mass="39796">MFSSTNWRKTAESIAIPIGALLFSLVLFGVFCALCGKNPFAVYGLIFKSAFGNWRAFQGTLLRAAPLMLTALCTALPARLGLMIIGNEGAFVIGGLASIIIGLLLSYGSVTPNAEQLQQVSGIPSFAVLAGMALAGIVAGGIWIAIVGALRHYRAVNETISSLLMNYIAIAIMNQLVGGPIKDPGETIKASSFALPEVNRLTNLPSTRIHFGLLYGIIVCVLAYILIQHTTFGFAARTAGGNVKAARIAGLPVGKLTIIICFLAGSCAGLAGMAEVAAVHGRVNESLVAGYGYTGILVAFVARYNPIACTFVAILLGGIISSGGALQRNLEMPDATVLVFQGLVFLVILYSDSLYGRFKIFKEPVLKAPLPPSTSTTVPV</sequence>
<evidence type="ECO:0000256" key="4">
    <source>
        <dbReference type="ARBA" id="ARBA00022989"/>
    </source>
</evidence>
<feature type="transmembrane region" description="Helical" evidence="6">
    <location>
        <begin position="286"/>
        <end position="302"/>
    </location>
</feature>
<proteinExistence type="predicted"/>
<dbReference type="GO" id="GO:0022857">
    <property type="term" value="F:transmembrane transporter activity"/>
    <property type="evidence" value="ECO:0007669"/>
    <property type="project" value="InterPro"/>
</dbReference>
<protein>
    <submittedName>
        <fullName evidence="7">ABC transporter permease</fullName>
    </submittedName>
</protein>
<organism evidence="7">
    <name type="scientific">Oscillatoriales cyanobacterium SpSt-402</name>
    <dbReference type="NCBI Taxonomy" id="2282168"/>
    <lineage>
        <taxon>Bacteria</taxon>
        <taxon>Bacillati</taxon>
        <taxon>Cyanobacteriota</taxon>
        <taxon>Cyanophyceae</taxon>
        <taxon>Oscillatoriophycideae</taxon>
        <taxon>Oscillatoriales</taxon>
    </lineage>
</organism>
<dbReference type="PANTHER" id="PTHR47089:SF1">
    <property type="entry name" value="GUANOSINE ABC TRANSPORTER PERMEASE PROTEIN NUPP"/>
    <property type="match status" value="1"/>
</dbReference>
<feature type="transmembrane region" description="Helical" evidence="6">
    <location>
        <begin position="338"/>
        <end position="358"/>
    </location>
</feature>
<evidence type="ECO:0000256" key="5">
    <source>
        <dbReference type="ARBA" id="ARBA00023136"/>
    </source>
</evidence>
<dbReference type="EMBL" id="DSRD01000514">
    <property type="protein sequence ID" value="HGW94244.1"/>
    <property type="molecule type" value="Genomic_DNA"/>
</dbReference>
<dbReference type="PANTHER" id="PTHR47089">
    <property type="entry name" value="ABC TRANSPORTER, PERMEASE PROTEIN"/>
    <property type="match status" value="1"/>
</dbReference>
<dbReference type="GO" id="GO:0005886">
    <property type="term" value="C:plasma membrane"/>
    <property type="evidence" value="ECO:0007669"/>
    <property type="project" value="UniProtKB-SubCell"/>
</dbReference>
<dbReference type="AlphaFoldDB" id="A0A832H256"/>
<feature type="transmembrane region" description="Helical" evidence="6">
    <location>
        <begin position="209"/>
        <end position="227"/>
    </location>
</feature>
<feature type="transmembrane region" description="Helical" evidence="6">
    <location>
        <begin position="56"/>
        <end position="78"/>
    </location>
</feature>
<reference evidence="7" key="1">
    <citation type="journal article" date="2020" name="mSystems">
        <title>Genome- and Community-Level Interaction Insights into Carbon Utilization and Element Cycling Functions of Hydrothermarchaeota in Hydrothermal Sediment.</title>
        <authorList>
            <person name="Zhou Z."/>
            <person name="Liu Y."/>
            <person name="Xu W."/>
            <person name="Pan J."/>
            <person name="Luo Z.H."/>
            <person name="Li M."/>
        </authorList>
    </citation>
    <scope>NUCLEOTIDE SEQUENCE [LARGE SCALE GENOMIC DNA]</scope>
    <source>
        <strain evidence="7">SpSt-402</strain>
    </source>
</reference>
<evidence type="ECO:0000256" key="1">
    <source>
        <dbReference type="ARBA" id="ARBA00004651"/>
    </source>
</evidence>
<comment type="subcellular location">
    <subcellularLocation>
        <location evidence="1">Cell membrane</location>
        <topology evidence="1">Multi-pass membrane protein</topology>
    </subcellularLocation>
</comment>
<keyword evidence="3 6" id="KW-0812">Transmembrane</keyword>
<dbReference type="CDD" id="cd06580">
    <property type="entry name" value="TM_PBP1_transp_TpRbsC_like"/>
    <property type="match status" value="1"/>
</dbReference>
<comment type="caution">
    <text evidence="7">The sequence shown here is derived from an EMBL/GenBank/DDBJ whole genome shotgun (WGS) entry which is preliminary data.</text>
</comment>
<feature type="transmembrane region" description="Helical" evidence="6">
    <location>
        <begin position="90"/>
        <end position="110"/>
    </location>
</feature>
<evidence type="ECO:0000256" key="2">
    <source>
        <dbReference type="ARBA" id="ARBA00022475"/>
    </source>
</evidence>
<dbReference type="InterPro" id="IPR001851">
    <property type="entry name" value="ABC_transp_permease"/>
</dbReference>
<evidence type="ECO:0000256" key="6">
    <source>
        <dbReference type="SAM" id="Phobius"/>
    </source>
</evidence>
<keyword evidence="4 6" id="KW-1133">Transmembrane helix</keyword>